<dbReference type="Gene3D" id="3.30.830.10">
    <property type="entry name" value="Metalloenzyme, LuxS/M16 peptidase-like"/>
    <property type="match status" value="3"/>
</dbReference>
<comment type="caution">
    <text evidence="1">The sequence shown here is derived from an EMBL/GenBank/DDBJ whole genome shotgun (WGS) entry which is preliminary data.</text>
</comment>
<evidence type="ECO:0008006" key="3">
    <source>
        <dbReference type="Google" id="ProtNLM"/>
    </source>
</evidence>
<dbReference type="InterPro" id="IPR011249">
    <property type="entry name" value="Metalloenz_LuxS/M16"/>
</dbReference>
<sequence length="1178" mass="134566">MLPMKLSFLVLIPAILFLIMPDHCSAGVQGLNLEEGQLISGFSVLNLYENGAGNVIGVRFKSMKYGFILDLLFIEAVPQAYIWVKTPVKNEKGLPHIAEHLLLARGSKGRYTAMQRWMSVSQCGAWSHTTETSYTFSTASGIETFYDFFHSHLDALLNPDLSEEEISREAFHLEVSVNSQDGSYSLEEAGTIHNETMSYYDQPFDYIWWPMNRMLYGEAHPLALDYGGNPEHVRTFKPADFWIFHKNHYHLSNMGAMVSIPPTLDVPTFLGRLETILGKCQSFQNTSPFVGISALNLPASKSARPYGQLKIVDYPSDNAAAPGQIKYSWPPVLKCNTTELILLDLFLATLANGTSSNLYSLLIDSKTRKLDSGTKSVTGFVYHQQGFPIQFHFQGVHNSHLNQAQVMNIRDIIIEEIRRIYNYKDHSEKIVNFNTRAKSWLVKLKKEYNDLLNSPPMFSYLNDTALAWLSHMKLLEAEPGFRKSLLLQDHLKLIAKQLDENKNVWKNFIDQWKLLTVPPYAVAIKPSSQLLHQMKIERNSRINQYEQMLMKLYDSTTVQEALQAFKREYDRQTLELEKRAEQDRLPTFTENPPLTFDDQLIYEVIQLQGGIELIASTFENMISSTIGIALRLDVIPENLLVYVPILPEILTEIGVTKNGEIIESDKMKDRLRQEILSLRAYIDYDLNTERSELVLKGRASDSEELEKVRAWFDACLFSPLLRMENIPRIIDIIDQQVESLRKKINDEYAFHVLAFTYLYQTNPLLMSSSCFLTQIHHFQRLKWLLTDPGNEEEQRELDLFLAKLSQLGHKNRAEIRQALEARTEVSSSNRNLTVYTAIIESLKTTLPEIPDANLAQDWIYLCHEIRQDLITPPEQAISDLKRILTLLNNSDNARMFMISNSRDRSSFLKKHTSLSNHLATNRVSLRQDYSTSERILAALKSRVGEIPKPIYVGLVNETRRNGDMISIAKRTKSFPTGEKAILDYLTIKLCSGGGAHTLYMKTWEAGLTYSSGINYSDVKGMVTYSANRCPNVADTMRFVVNTVENMKHDPALLEYALAQTFMFSRANQNYEQRGEAMASDLTDGVTPARVRSFRTAILNTSKTKDLYLTIKSRMENVYGSVLIGYGPSLSKNEEGIFFLLGPESQFQALEQFIQVHEDQCPVYKLYPCDFWIRLALKK</sequence>
<gene>
    <name evidence="1" type="ORF">ACFL27_23850</name>
</gene>
<dbReference type="Proteomes" id="UP001594351">
    <property type="component" value="Unassembled WGS sequence"/>
</dbReference>
<dbReference type="EMBL" id="JBHPBY010000454">
    <property type="protein sequence ID" value="MFC1853244.1"/>
    <property type="molecule type" value="Genomic_DNA"/>
</dbReference>
<proteinExistence type="predicted"/>
<keyword evidence="2" id="KW-1185">Reference proteome</keyword>
<dbReference type="SUPFAM" id="SSF63411">
    <property type="entry name" value="LuxS/MPP-like metallohydrolase"/>
    <property type="match status" value="2"/>
</dbReference>
<name>A0ABV6Z499_UNCC1</name>
<dbReference type="PANTHER" id="PTHR43016:SF16">
    <property type="entry name" value="METALLOPROTEASE, PUTATIVE (AFU_ORTHOLOGUE AFUA_4G07610)-RELATED"/>
    <property type="match status" value="1"/>
</dbReference>
<dbReference type="PANTHER" id="PTHR43016">
    <property type="entry name" value="PRESEQUENCE PROTEASE"/>
    <property type="match status" value="1"/>
</dbReference>
<organism evidence="1 2">
    <name type="scientific">candidate division CSSED10-310 bacterium</name>
    <dbReference type="NCBI Taxonomy" id="2855610"/>
    <lineage>
        <taxon>Bacteria</taxon>
        <taxon>Bacteria division CSSED10-310</taxon>
    </lineage>
</organism>
<accession>A0ABV6Z499</accession>
<evidence type="ECO:0000313" key="2">
    <source>
        <dbReference type="Proteomes" id="UP001594351"/>
    </source>
</evidence>
<protein>
    <recommendedName>
        <fullName evidence="3">Peptidase M16 N-terminal domain-containing protein</fullName>
    </recommendedName>
</protein>
<reference evidence="1 2" key="1">
    <citation type="submission" date="2024-09" db="EMBL/GenBank/DDBJ databases">
        <title>Laminarin stimulates single cell rates of sulfate reduction while oxygen inhibits transcriptomic activity in coastal marine sediment.</title>
        <authorList>
            <person name="Lindsay M."/>
            <person name="Orcutt B."/>
            <person name="Emerson D."/>
            <person name="Stepanauskas R."/>
            <person name="D'Angelo T."/>
        </authorList>
    </citation>
    <scope>NUCLEOTIDE SEQUENCE [LARGE SCALE GENOMIC DNA]</scope>
    <source>
        <strain evidence="1">SAG AM-311-K15</strain>
    </source>
</reference>
<evidence type="ECO:0000313" key="1">
    <source>
        <dbReference type="EMBL" id="MFC1853244.1"/>
    </source>
</evidence>